<dbReference type="InterPro" id="IPR013976">
    <property type="entry name" value="HDOD"/>
</dbReference>
<organism evidence="2 3">
    <name type="scientific">Herbaspirillum aquaticum</name>
    <dbReference type="NCBI Taxonomy" id="568783"/>
    <lineage>
        <taxon>Bacteria</taxon>
        <taxon>Pseudomonadati</taxon>
        <taxon>Pseudomonadota</taxon>
        <taxon>Betaproteobacteria</taxon>
        <taxon>Burkholderiales</taxon>
        <taxon>Oxalobacteraceae</taxon>
        <taxon>Herbaspirillum</taxon>
    </lineage>
</organism>
<evidence type="ECO:0000313" key="3">
    <source>
        <dbReference type="Proteomes" id="UP000214747"/>
    </source>
</evidence>
<keyword evidence="2" id="KW-0418">Kinase</keyword>
<dbReference type="InterPro" id="IPR052340">
    <property type="entry name" value="RNase_Y/CdgJ"/>
</dbReference>
<dbReference type="PANTHER" id="PTHR33525:SF3">
    <property type="entry name" value="RIBONUCLEASE Y"/>
    <property type="match status" value="1"/>
</dbReference>
<dbReference type="RefSeq" id="WP_088753400.1">
    <property type="nucleotide sequence ID" value="NZ_JARJFG010000001.1"/>
</dbReference>
<dbReference type="PANTHER" id="PTHR33525">
    <property type="match status" value="1"/>
</dbReference>
<dbReference type="PROSITE" id="PS51833">
    <property type="entry name" value="HDOD"/>
    <property type="match status" value="1"/>
</dbReference>
<feature type="domain" description="HDOD" evidence="1">
    <location>
        <begin position="13"/>
        <end position="207"/>
    </location>
</feature>
<sequence>MNLEALFQQQTALPSIPKVVQEVIESFNNDSVSIEEIAKKLAADQVLSAKILRLANSSYYHVSRTIGTVDDAVLMLGFMTVRTLVVSTGMAGSFKKLPGVDLKLFWRYSLDTAIVAKWLAKQKQVKLNSDFAFTVGLMHAIGQLVMHAGMPEQALEVDKVAGPLDARRLDVERQSFGYDFADVGAELARRWRFPDEFAKVIKAFPQPLKGEFDPFAAVVHLAAWRARAEENKYSADELESTFPTEVAAKLGLSLATFTEDMPPLAELGEGMQELIS</sequence>
<dbReference type="Pfam" id="PF08668">
    <property type="entry name" value="HDOD"/>
    <property type="match status" value="1"/>
</dbReference>
<dbReference type="EMBL" id="NJGV01000001">
    <property type="protein sequence ID" value="OWY36715.1"/>
    <property type="molecule type" value="Genomic_DNA"/>
</dbReference>
<dbReference type="GO" id="GO:0016301">
    <property type="term" value="F:kinase activity"/>
    <property type="evidence" value="ECO:0007669"/>
    <property type="project" value="UniProtKB-KW"/>
</dbReference>
<gene>
    <name evidence="2" type="ORF">CEJ45_01040</name>
</gene>
<dbReference type="SUPFAM" id="SSF109604">
    <property type="entry name" value="HD-domain/PDEase-like"/>
    <property type="match status" value="1"/>
</dbReference>
<evidence type="ECO:0000259" key="1">
    <source>
        <dbReference type="PROSITE" id="PS51833"/>
    </source>
</evidence>
<comment type="caution">
    <text evidence="2">The sequence shown here is derived from an EMBL/GenBank/DDBJ whole genome shotgun (WGS) entry which is preliminary data.</text>
</comment>
<protein>
    <submittedName>
        <fullName evidence="2">Histidine kinase</fullName>
    </submittedName>
</protein>
<dbReference type="Proteomes" id="UP000214747">
    <property type="component" value="Unassembled WGS sequence"/>
</dbReference>
<dbReference type="Gene3D" id="1.10.3210.10">
    <property type="entry name" value="Hypothetical protein af1432"/>
    <property type="match status" value="1"/>
</dbReference>
<reference evidence="2 3" key="1">
    <citation type="journal article" date="2010" name="Int. J. Syst. Evol. Microbiol.">
        <title>Reclassification of Herbaspirillum putei as a later heterotypic synonym of Herbaspirillum huttiense, with the description of H. huttiense subsp. huttiense subsp. nov. and H. huttiense subsp. putei subsp. nov., comb. nov., and description of Herbaspirillum aquaticum sp. nov.</title>
        <authorList>
            <person name="Dobritsa A.P."/>
            <person name="Reddy M.C."/>
            <person name="Samadpour M."/>
        </authorList>
    </citation>
    <scope>NUCLEOTIDE SEQUENCE [LARGE SCALE GENOMIC DNA]</scope>
    <source>
        <strain evidence="2 3">IEH 4430</strain>
    </source>
</reference>
<proteinExistence type="predicted"/>
<evidence type="ECO:0000313" key="2">
    <source>
        <dbReference type="EMBL" id="OWY36715.1"/>
    </source>
</evidence>
<accession>A0A225SZE6</accession>
<keyword evidence="2" id="KW-0808">Transferase</keyword>
<keyword evidence="3" id="KW-1185">Reference proteome</keyword>
<name>A0A225SZE6_9BURK</name>
<dbReference type="AlphaFoldDB" id="A0A225SZE6"/>